<dbReference type="Pfam" id="PF02113">
    <property type="entry name" value="Peptidase_S13"/>
    <property type="match status" value="1"/>
</dbReference>
<organism evidence="4 5">
    <name type="scientific">Sphingobacterium paludis</name>
    <dbReference type="NCBI Taxonomy" id="1476465"/>
    <lineage>
        <taxon>Bacteria</taxon>
        <taxon>Pseudomonadati</taxon>
        <taxon>Bacteroidota</taxon>
        <taxon>Sphingobacteriia</taxon>
        <taxon>Sphingobacteriales</taxon>
        <taxon>Sphingobacteriaceae</taxon>
        <taxon>Sphingobacterium</taxon>
    </lineage>
</organism>
<dbReference type="InterPro" id="IPR012338">
    <property type="entry name" value="Beta-lactam/transpept-like"/>
</dbReference>
<keyword evidence="5" id="KW-1185">Reference proteome</keyword>
<dbReference type="EMBL" id="SNZV01000002">
    <property type="protein sequence ID" value="TDS15767.1"/>
    <property type="molecule type" value="Genomic_DNA"/>
</dbReference>
<protein>
    <submittedName>
        <fullName evidence="4">D-alanyl-D-alanine carboxypeptidase/D-alanyl-D-alanine-endopeptidase (Penicillin-binding protein 4)</fullName>
    </submittedName>
</protein>
<feature type="signal peptide" evidence="3">
    <location>
        <begin position="1"/>
        <end position="23"/>
    </location>
</feature>
<dbReference type="InterPro" id="IPR000667">
    <property type="entry name" value="Peptidase_S13"/>
</dbReference>
<keyword evidence="2" id="KW-0378">Hydrolase</keyword>
<keyword evidence="4" id="KW-0121">Carboxypeptidase</keyword>
<dbReference type="Proteomes" id="UP000294752">
    <property type="component" value="Unassembled WGS sequence"/>
</dbReference>
<dbReference type="SUPFAM" id="SSF56601">
    <property type="entry name" value="beta-lactamase/transpeptidase-like"/>
    <property type="match status" value="1"/>
</dbReference>
<dbReference type="Gene3D" id="3.40.710.10">
    <property type="entry name" value="DD-peptidase/beta-lactamase superfamily"/>
    <property type="match status" value="2"/>
</dbReference>
<dbReference type="GO" id="GO:0004185">
    <property type="term" value="F:serine-type carboxypeptidase activity"/>
    <property type="evidence" value="ECO:0007669"/>
    <property type="project" value="InterPro"/>
</dbReference>
<name>A0A4R7D5D2_9SPHI</name>
<dbReference type="GO" id="GO:0006508">
    <property type="term" value="P:proteolysis"/>
    <property type="evidence" value="ECO:0007669"/>
    <property type="project" value="InterPro"/>
</dbReference>
<gene>
    <name evidence="4" type="ORF">B0I21_10283</name>
</gene>
<evidence type="ECO:0000313" key="4">
    <source>
        <dbReference type="EMBL" id="TDS15767.1"/>
    </source>
</evidence>
<dbReference type="Gene3D" id="3.50.80.20">
    <property type="entry name" value="D-Ala-D-Ala carboxypeptidase C, peptidase S13"/>
    <property type="match status" value="1"/>
</dbReference>
<evidence type="ECO:0000313" key="5">
    <source>
        <dbReference type="Proteomes" id="UP000294752"/>
    </source>
</evidence>
<accession>A0A4R7D5D2</accession>
<evidence type="ECO:0000256" key="2">
    <source>
        <dbReference type="ARBA" id="ARBA00022801"/>
    </source>
</evidence>
<sequence length="469" mass="50790">MNTFIISMLTLSIGLLGSTYSQAQSKKEKIATAYQTFAKSTKLTNGLTSFTVLDGKTGEVVFSQNGATGLPTASTLKVITSITALDILGPNYTYKTQLSYTGTIDSLGVLQGDIIVTGNGDPTLGSDRYPEANGETLLNKWIYTIKNAGIKGINGRIIGDDLFYNGYDVPNGWSWSDIGNYYGAGISGLNWRENKFGLDFIAGAVGQPARLRDQSNPSAVAIINEVTTGPAGSGDNVYAFSAPYSDLIYLRGTYGKDLNKKIEASLPDPALFLATELLQALNDQNLPVDSIATTSKRLLNQGERLTASKTLLDTHTSPPLKEIVHWFNQKSINLYGEALLKSFGQLSGNKSDTQQAANLLAKYWEQKLKIPSSELHIEDGSGLSAQNRVTTMAIAKIMHYAKGRAWFGDFRKSLPTINGMTMKSGTIGGVLGYTGYQDEAFTFSLLINNYSGSSAAMRQDMFKLLDNLK</sequence>
<proteinExistence type="inferred from homology"/>
<dbReference type="GO" id="GO:0000270">
    <property type="term" value="P:peptidoglycan metabolic process"/>
    <property type="evidence" value="ECO:0007669"/>
    <property type="project" value="TreeGrafter"/>
</dbReference>
<comment type="caution">
    <text evidence="4">The sequence shown here is derived from an EMBL/GenBank/DDBJ whole genome shotgun (WGS) entry which is preliminary data.</text>
</comment>
<reference evidence="4 5" key="1">
    <citation type="submission" date="2019-03" db="EMBL/GenBank/DDBJ databases">
        <title>Genomic Encyclopedia of Type Strains, Phase III (KMG-III): the genomes of soil and plant-associated and newly described type strains.</title>
        <authorList>
            <person name="Whitman W."/>
        </authorList>
    </citation>
    <scope>NUCLEOTIDE SEQUENCE [LARGE SCALE GENOMIC DNA]</scope>
    <source>
        <strain evidence="4 5">CGMCC 1.12801</strain>
    </source>
</reference>
<dbReference type="AlphaFoldDB" id="A0A4R7D5D2"/>
<dbReference type="PANTHER" id="PTHR30023:SF0">
    <property type="entry name" value="PENICILLIN-SENSITIVE CARBOXYPEPTIDASE A"/>
    <property type="match status" value="1"/>
</dbReference>
<keyword evidence="4" id="KW-0645">Protease</keyword>
<dbReference type="PRINTS" id="PR00922">
    <property type="entry name" value="DADACBPTASE3"/>
</dbReference>
<evidence type="ECO:0000256" key="1">
    <source>
        <dbReference type="ARBA" id="ARBA00006096"/>
    </source>
</evidence>
<dbReference type="NCBIfam" id="TIGR00666">
    <property type="entry name" value="PBP4"/>
    <property type="match status" value="1"/>
</dbReference>
<dbReference type="RefSeq" id="WP_243835934.1">
    <property type="nucleotide sequence ID" value="NZ_SNZV01000002.1"/>
</dbReference>
<feature type="chain" id="PRO_5020397847" evidence="3">
    <location>
        <begin position="24"/>
        <end position="469"/>
    </location>
</feature>
<keyword evidence="3" id="KW-0732">Signal</keyword>
<dbReference type="PANTHER" id="PTHR30023">
    <property type="entry name" value="D-ALANYL-D-ALANINE CARBOXYPEPTIDASE"/>
    <property type="match status" value="1"/>
</dbReference>
<evidence type="ECO:0000256" key="3">
    <source>
        <dbReference type="SAM" id="SignalP"/>
    </source>
</evidence>
<comment type="similarity">
    <text evidence="1">Belongs to the peptidase S13 family.</text>
</comment>